<dbReference type="EMBL" id="CAJVPK010000023">
    <property type="protein sequence ID" value="CAG8434193.1"/>
    <property type="molecule type" value="Genomic_DNA"/>
</dbReference>
<feature type="signal peptide" evidence="1">
    <location>
        <begin position="1"/>
        <end position="25"/>
    </location>
</feature>
<keyword evidence="1" id="KW-0732">Signal</keyword>
<proteinExistence type="predicted"/>
<sequence length="126" mass="13444">MAPKYLKYILFFLVFLSVSVVPSLAVCWSDTTNCQAGDGNCPSQDCNAMGFSNGNFCFCNNGTSPSCNYNTACVCSSFSEQGQYCGGEIGGPDCNVTHVYECHANGTSSCDYGVRDSCVQCGAWHC</sequence>
<gene>
    <name evidence="2" type="ORF">DEBURN_LOCUS669</name>
</gene>
<dbReference type="Proteomes" id="UP000789706">
    <property type="component" value="Unassembled WGS sequence"/>
</dbReference>
<comment type="caution">
    <text evidence="2">The sequence shown here is derived from an EMBL/GenBank/DDBJ whole genome shotgun (WGS) entry which is preliminary data.</text>
</comment>
<organism evidence="2 3">
    <name type="scientific">Diversispora eburnea</name>
    <dbReference type="NCBI Taxonomy" id="1213867"/>
    <lineage>
        <taxon>Eukaryota</taxon>
        <taxon>Fungi</taxon>
        <taxon>Fungi incertae sedis</taxon>
        <taxon>Mucoromycota</taxon>
        <taxon>Glomeromycotina</taxon>
        <taxon>Glomeromycetes</taxon>
        <taxon>Diversisporales</taxon>
        <taxon>Diversisporaceae</taxon>
        <taxon>Diversispora</taxon>
    </lineage>
</organism>
<evidence type="ECO:0000313" key="2">
    <source>
        <dbReference type="EMBL" id="CAG8434193.1"/>
    </source>
</evidence>
<feature type="chain" id="PRO_5040458356" evidence="1">
    <location>
        <begin position="26"/>
        <end position="126"/>
    </location>
</feature>
<reference evidence="2" key="1">
    <citation type="submission" date="2021-06" db="EMBL/GenBank/DDBJ databases">
        <authorList>
            <person name="Kallberg Y."/>
            <person name="Tangrot J."/>
            <person name="Rosling A."/>
        </authorList>
    </citation>
    <scope>NUCLEOTIDE SEQUENCE</scope>
    <source>
        <strain evidence="2">AZ414A</strain>
    </source>
</reference>
<protein>
    <submittedName>
        <fullName evidence="2">8208_t:CDS:1</fullName>
    </submittedName>
</protein>
<name>A0A9N8YMM2_9GLOM</name>
<accession>A0A9N8YMM2</accession>
<keyword evidence="3" id="KW-1185">Reference proteome</keyword>
<dbReference type="OrthoDB" id="2443686at2759"/>
<evidence type="ECO:0000256" key="1">
    <source>
        <dbReference type="SAM" id="SignalP"/>
    </source>
</evidence>
<dbReference type="AlphaFoldDB" id="A0A9N8YMM2"/>
<evidence type="ECO:0000313" key="3">
    <source>
        <dbReference type="Proteomes" id="UP000789706"/>
    </source>
</evidence>